<dbReference type="SUPFAM" id="SSF56672">
    <property type="entry name" value="DNA/RNA polymerases"/>
    <property type="match status" value="1"/>
</dbReference>
<dbReference type="InterPro" id="IPR051320">
    <property type="entry name" value="Viral_Replic_Matur_Polypro"/>
</dbReference>
<organism evidence="2 3">
    <name type="scientific">Sistotremastrum niveocremeum HHB9708</name>
    <dbReference type="NCBI Taxonomy" id="1314777"/>
    <lineage>
        <taxon>Eukaryota</taxon>
        <taxon>Fungi</taxon>
        <taxon>Dikarya</taxon>
        <taxon>Basidiomycota</taxon>
        <taxon>Agaricomycotina</taxon>
        <taxon>Agaricomycetes</taxon>
        <taxon>Sistotremastrales</taxon>
        <taxon>Sistotremastraceae</taxon>
        <taxon>Sertulicium</taxon>
        <taxon>Sertulicium niveocremeum</taxon>
    </lineage>
</organism>
<protein>
    <submittedName>
        <fullName evidence="2">DNA/RNA polymerase</fullName>
    </submittedName>
</protein>
<dbReference type="AlphaFoldDB" id="A0A164QJ85"/>
<feature type="non-terminal residue" evidence="2">
    <location>
        <position position="84"/>
    </location>
</feature>
<name>A0A164QJ85_9AGAM</name>
<dbReference type="PANTHER" id="PTHR33064">
    <property type="entry name" value="POL PROTEIN"/>
    <property type="match status" value="1"/>
</dbReference>
<dbReference type="InterPro" id="IPR000477">
    <property type="entry name" value="RT_dom"/>
</dbReference>
<proteinExistence type="predicted"/>
<dbReference type="Pfam" id="PF00078">
    <property type="entry name" value="RVT_1"/>
    <property type="match status" value="1"/>
</dbReference>
<dbReference type="Proteomes" id="UP000076722">
    <property type="component" value="Unassembled WGS sequence"/>
</dbReference>
<dbReference type="OrthoDB" id="3364103at2759"/>
<gene>
    <name evidence="2" type="ORF">SISNIDRAFT_392694</name>
</gene>
<sequence length="84" mass="9599">VYIDDIVVYSRTFSEHIQHLDKVLSAIEESKITLSPKKSHVGFQSLLLLGQKVSRLGLSTYKQKIDAIRDLKEPTNVKELQTFL</sequence>
<evidence type="ECO:0000313" key="2">
    <source>
        <dbReference type="EMBL" id="KZS89708.1"/>
    </source>
</evidence>
<dbReference type="PROSITE" id="PS50878">
    <property type="entry name" value="RT_POL"/>
    <property type="match status" value="1"/>
</dbReference>
<dbReference type="STRING" id="1314777.A0A164QJ85"/>
<feature type="non-terminal residue" evidence="2">
    <location>
        <position position="1"/>
    </location>
</feature>
<feature type="domain" description="Reverse transcriptase" evidence="1">
    <location>
        <begin position="1"/>
        <end position="60"/>
    </location>
</feature>
<dbReference type="InterPro" id="IPR043128">
    <property type="entry name" value="Rev_trsase/Diguanyl_cyclase"/>
</dbReference>
<dbReference type="Gene3D" id="3.30.70.270">
    <property type="match status" value="1"/>
</dbReference>
<keyword evidence="3" id="KW-1185">Reference proteome</keyword>
<dbReference type="PANTHER" id="PTHR33064:SF37">
    <property type="entry name" value="RIBONUCLEASE H"/>
    <property type="match status" value="1"/>
</dbReference>
<evidence type="ECO:0000259" key="1">
    <source>
        <dbReference type="PROSITE" id="PS50878"/>
    </source>
</evidence>
<dbReference type="EMBL" id="KV419426">
    <property type="protein sequence ID" value="KZS89708.1"/>
    <property type="molecule type" value="Genomic_DNA"/>
</dbReference>
<dbReference type="InterPro" id="IPR043502">
    <property type="entry name" value="DNA/RNA_pol_sf"/>
</dbReference>
<accession>A0A164QJ85</accession>
<evidence type="ECO:0000313" key="3">
    <source>
        <dbReference type="Proteomes" id="UP000076722"/>
    </source>
</evidence>
<reference evidence="2 3" key="1">
    <citation type="journal article" date="2016" name="Mol. Biol. Evol.">
        <title>Comparative Genomics of Early-Diverging Mushroom-Forming Fungi Provides Insights into the Origins of Lignocellulose Decay Capabilities.</title>
        <authorList>
            <person name="Nagy L.G."/>
            <person name="Riley R."/>
            <person name="Tritt A."/>
            <person name="Adam C."/>
            <person name="Daum C."/>
            <person name="Floudas D."/>
            <person name="Sun H."/>
            <person name="Yadav J.S."/>
            <person name="Pangilinan J."/>
            <person name="Larsson K.H."/>
            <person name="Matsuura K."/>
            <person name="Barry K."/>
            <person name="Labutti K."/>
            <person name="Kuo R."/>
            <person name="Ohm R.A."/>
            <person name="Bhattacharya S.S."/>
            <person name="Shirouzu T."/>
            <person name="Yoshinaga Y."/>
            <person name="Martin F.M."/>
            <person name="Grigoriev I.V."/>
            <person name="Hibbett D.S."/>
        </authorList>
    </citation>
    <scope>NUCLEOTIDE SEQUENCE [LARGE SCALE GENOMIC DNA]</scope>
    <source>
        <strain evidence="2 3">HHB9708</strain>
    </source>
</reference>